<comment type="similarity">
    <text evidence="8">Belongs to the TonB-dependent receptor family.</text>
</comment>
<dbReference type="GO" id="GO:0015344">
    <property type="term" value="F:siderophore uptake transmembrane transporter activity"/>
    <property type="evidence" value="ECO:0007669"/>
    <property type="project" value="TreeGrafter"/>
</dbReference>
<dbReference type="NCBIfam" id="TIGR04057">
    <property type="entry name" value="SusC_RagA_signa"/>
    <property type="match status" value="1"/>
</dbReference>
<dbReference type="InterPro" id="IPR011662">
    <property type="entry name" value="Secretin/TonB_short_N"/>
</dbReference>
<evidence type="ECO:0000256" key="2">
    <source>
        <dbReference type="ARBA" id="ARBA00022448"/>
    </source>
</evidence>
<name>A0A5K7S976_9BACT</name>
<dbReference type="EMBL" id="AP018694">
    <property type="protein sequence ID" value="BBE18110.1"/>
    <property type="molecule type" value="Genomic_DNA"/>
</dbReference>
<evidence type="ECO:0000313" key="11">
    <source>
        <dbReference type="Proteomes" id="UP001193389"/>
    </source>
</evidence>
<evidence type="ECO:0000259" key="9">
    <source>
        <dbReference type="SMART" id="SM00965"/>
    </source>
</evidence>
<sequence>MKKNLFLNRVRGYLALNSKAFRVMRLTFYLLLLTVFQGIASNSYSQNTKLSFKLNDAKVKDVLNVIEEKSEFYFLFNSKLVDVERKVDINVSNQQVDKILSSLFNGTNVGYTVMDRQIILQPTAEVSELTTSMQQQIKVSGKITDATTNETLPGVNIVVKGTTTGTLTDLDGSYTINVPSRKTTLIFSFVGYNSQEVVVGDNTVLDIVLKATMTDLDEVVVVGYGTQKRTNVVGAVASVTGDKLLSIPSMNVSNAISGMIPGTTVMQTTGEPGQGTPRIQVRGRTTVNANGNMDRLSNDATKAPQVLVVIDGVPGRSMDEIDPNDIESLSVLKDASAAIYGAQAANGVILIKTKSGREGKTRLSYQFYQGVMTPTLTPKVTNAADYATMLSEYQVAQGKARRYSDADIELFRNGKDPWEHPNTDWYGDLIKDWTSTSRHNVTLDGGAKGMSYYVSFGYKTDDAMYKASSTKYKQYNVRTKIEMPVTDWLKTGVELAGFLTDRQYPYKSADAIVGQSTRLVPTNWSFWPTSEGRYPGPDIEYGDNPVETSTFSAGKNDQKTYRLLSTFNATITVPFVKGLSLSGNYSYDITNYFNKRFYQPWTLYYPNWSQATRGADGFITSMPLTPTLRGLSSAENSERYERTINQTAMINANFNRKFGDHTISLFGGYEQYQSDWNYFEAYRKYYISSVIQTMDAGNAKDQNILGTATIYARKSFIGRASYDYKGKYLAEVVFRADGSLKFPTSDRWGYFPALLLGWRASEENFWKANLSFVDYFKLRASIGQMGNDPGNPFQYMDKYGIGTGMTFGTGGAIQTVVGPPTVANPFITWERQTSYNLGFESKFANSLFSLNAEFFYQRRDNILVTKDASVPNFTGLSLPQQNIGIVDNRGFELEGGYHKAVNKDLRIDATANISYNHNKVVFMDEPARAVPWQQLTGKSYLAWLMYDAIGIYKDQAQVDATPHVTGAKAGDVIFRDVSGDGKIDGDDRILIEKVDAPETFYGATVNVAYKAFTLSVQIQGQGKFLKNSQYDNRRGEAGNYYQWQFDNRWTPTNTVTNIARAYNRDDLYWSPDVRMSTYWMENTAYCRLKNVVLNYVIPQKYYQKIGLSRASVYVTGNNLALIWSATRKWDPETNNAGVYPTMKTFAIGANITF</sequence>
<dbReference type="InterPro" id="IPR008969">
    <property type="entry name" value="CarboxyPept-like_regulatory"/>
</dbReference>
<evidence type="ECO:0000256" key="4">
    <source>
        <dbReference type="ARBA" id="ARBA00022692"/>
    </source>
</evidence>
<keyword evidence="5" id="KW-0732">Signal</keyword>
<dbReference type="Pfam" id="PF13715">
    <property type="entry name" value="CarbopepD_reg_2"/>
    <property type="match status" value="1"/>
</dbReference>
<dbReference type="InterPro" id="IPR023996">
    <property type="entry name" value="TonB-dep_OMP_SusC/RagA"/>
</dbReference>
<dbReference type="InterPro" id="IPR039426">
    <property type="entry name" value="TonB-dep_rcpt-like"/>
</dbReference>
<evidence type="ECO:0000256" key="6">
    <source>
        <dbReference type="ARBA" id="ARBA00023136"/>
    </source>
</evidence>
<evidence type="ECO:0000256" key="3">
    <source>
        <dbReference type="ARBA" id="ARBA00022452"/>
    </source>
</evidence>
<dbReference type="Pfam" id="PF07660">
    <property type="entry name" value="STN"/>
    <property type="match status" value="1"/>
</dbReference>
<dbReference type="InterPro" id="IPR036942">
    <property type="entry name" value="Beta-barrel_TonB_sf"/>
</dbReference>
<keyword evidence="2 8" id="KW-0813">Transport</keyword>
<evidence type="ECO:0000313" key="10">
    <source>
        <dbReference type="EMBL" id="BBE18110.1"/>
    </source>
</evidence>
<keyword evidence="4 8" id="KW-0812">Transmembrane</keyword>
<dbReference type="SUPFAM" id="SSF56935">
    <property type="entry name" value="Porins"/>
    <property type="match status" value="1"/>
</dbReference>
<dbReference type="PANTHER" id="PTHR30069">
    <property type="entry name" value="TONB-DEPENDENT OUTER MEMBRANE RECEPTOR"/>
    <property type="match status" value="1"/>
</dbReference>
<keyword evidence="6 8" id="KW-0472">Membrane</keyword>
<dbReference type="PANTHER" id="PTHR30069:SF29">
    <property type="entry name" value="HEMOGLOBIN AND HEMOGLOBIN-HAPTOGLOBIN-BINDING PROTEIN 1-RELATED"/>
    <property type="match status" value="1"/>
</dbReference>
<protein>
    <submittedName>
        <fullName evidence="10">Outer membrane protein</fullName>
    </submittedName>
</protein>
<evidence type="ECO:0000256" key="1">
    <source>
        <dbReference type="ARBA" id="ARBA00004571"/>
    </source>
</evidence>
<dbReference type="SMART" id="SM00965">
    <property type="entry name" value="STN"/>
    <property type="match status" value="1"/>
</dbReference>
<dbReference type="GO" id="GO:0044718">
    <property type="term" value="P:siderophore transmembrane transport"/>
    <property type="evidence" value="ECO:0007669"/>
    <property type="project" value="TreeGrafter"/>
</dbReference>
<dbReference type="Pfam" id="PF07715">
    <property type="entry name" value="Plug"/>
    <property type="match status" value="1"/>
</dbReference>
<gene>
    <name evidence="10" type="ORF">AQPE_2270</name>
</gene>
<dbReference type="InterPro" id="IPR023997">
    <property type="entry name" value="TonB-dep_OMP_SusC/RagA_CS"/>
</dbReference>
<dbReference type="Gene3D" id="2.40.170.20">
    <property type="entry name" value="TonB-dependent receptor, beta-barrel domain"/>
    <property type="match status" value="1"/>
</dbReference>
<dbReference type="KEGG" id="anf:AQPE_2270"/>
<reference evidence="10" key="1">
    <citation type="journal article" date="2020" name="Int. J. Syst. Evol. Microbiol.">
        <title>Aquipluma nitroreducens gen. nov. sp. nov., a novel facultatively anaerobic bacterium isolated from a freshwater lake.</title>
        <authorList>
            <person name="Watanabe M."/>
            <person name="Kojima H."/>
            <person name="Fukui M."/>
        </authorList>
    </citation>
    <scope>NUCLEOTIDE SEQUENCE</scope>
    <source>
        <strain evidence="10">MeG22</strain>
    </source>
</reference>
<evidence type="ECO:0000256" key="7">
    <source>
        <dbReference type="ARBA" id="ARBA00023237"/>
    </source>
</evidence>
<dbReference type="PROSITE" id="PS52016">
    <property type="entry name" value="TONB_DEPENDENT_REC_3"/>
    <property type="match status" value="1"/>
</dbReference>
<keyword evidence="7 8" id="KW-0998">Cell outer membrane</keyword>
<keyword evidence="3 8" id="KW-1134">Transmembrane beta strand</keyword>
<feature type="domain" description="Secretin/TonB short N-terminal" evidence="9">
    <location>
        <begin position="72"/>
        <end position="123"/>
    </location>
</feature>
<evidence type="ECO:0000256" key="5">
    <source>
        <dbReference type="ARBA" id="ARBA00022729"/>
    </source>
</evidence>
<dbReference type="Gene3D" id="2.60.40.1120">
    <property type="entry name" value="Carboxypeptidase-like, regulatory domain"/>
    <property type="match status" value="1"/>
</dbReference>
<comment type="subcellular location">
    <subcellularLocation>
        <location evidence="1 8">Cell outer membrane</location>
        <topology evidence="1 8">Multi-pass membrane protein</topology>
    </subcellularLocation>
</comment>
<dbReference type="InterPro" id="IPR012910">
    <property type="entry name" value="Plug_dom"/>
</dbReference>
<dbReference type="FunFam" id="2.60.40.1120:FF:000003">
    <property type="entry name" value="Outer membrane protein Omp121"/>
    <property type="match status" value="1"/>
</dbReference>
<dbReference type="AlphaFoldDB" id="A0A5K7S976"/>
<dbReference type="SUPFAM" id="SSF49464">
    <property type="entry name" value="Carboxypeptidase regulatory domain-like"/>
    <property type="match status" value="1"/>
</dbReference>
<organism evidence="10 11">
    <name type="scientific">Aquipluma nitroreducens</name>
    <dbReference type="NCBI Taxonomy" id="2010828"/>
    <lineage>
        <taxon>Bacteria</taxon>
        <taxon>Pseudomonadati</taxon>
        <taxon>Bacteroidota</taxon>
        <taxon>Bacteroidia</taxon>
        <taxon>Marinilabiliales</taxon>
        <taxon>Prolixibacteraceae</taxon>
        <taxon>Aquipluma</taxon>
    </lineage>
</organism>
<accession>A0A5K7S976</accession>
<keyword evidence="11" id="KW-1185">Reference proteome</keyword>
<dbReference type="GO" id="GO:0009279">
    <property type="term" value="C:cell outer membrane"/>
    <property type="evidence" value="ECO:0007669"/>
    <property type="project" value="UniProtKB-SubCell"/>
</dbReference>
<dbReference type="NCBIfam" id="TIGR04056">
    <property type="entry name" value="OMP_RagA_SusC"/>
    <property type="match status" value="1"/>
</dbReference>
<evidence type="ECO:0000256" key="8">
    <source>
        <dbReference type="PROSITE-ProRule" id="PRU01360"/>
    </source>
</evidence>
<dbReference type="Gene3D" id="2.170.130.10">
    <property type="entry name" value="TonB-dependent receptor, plug domain"/>
    <property type="match status" value="1"/>
</dbReference>
<dbReference type="Proteomes" id="UP001193389">
    <property type="component" value="Chromosome"/>
</dbReference>
<dbReference type="InterPro" id="IPR037066">
    <property type="entry name" value="Plug_dom_sf"/>
</dbReference>
<proteinExistence type="inferred from homology"/>